<keyword evidence="1" id="KW-1133">Transmembrane helix</keyword>
<dbReference type="EMBL" id="JBHLSW010000004">
    <property type="protein sequence ID" value="MFC0633547.1"/>
    <property type="molecule type" value="Genomic_DNA"/>
</dbReference>
<feature type="transmembrane region" description="Helical" evidence="1">
    <location>
        <begin position="291"/>
        <end position="320"/>
    </location>
</feature>
<dbReference type="Pfam" id="PF05982">
    <property type="entry name" value="Sbt_1"/>
    <property type="match status" value="1"/>
</dbReference>
<reference evidence="2 3" key="1">
    <citation type="submission" date="2024-09" db="EMBL/GenBank/DDBJ databases">
        <authorList>
            <person name="Sun Q."/>
            <person name="Mori K."/>
        </authorList>
    </citation>
    <scope>NUCLEOTIDE SEQUENCE [LARGE SCALE GENOMIC DNA]</scope>
    <source>
        <strain evidence="2 3">NCAIM B.02621</strain>
    </source>
</reference>
<keyword evidence="1" id="KW-0472">Membrane</keyword>
<feature type="transmembrane region" description="Helical" evidence="1">
    <location>
        <begin position="230"/>
        <end position="251"/>
    </location>
</feature>
<accession>A0ABV6R3G3</accession>
<evidence type="ECO:0000313" key="2">
    <source>
        <dbReference type="EMBL" id="MFC0633547.1"/>
    </source>
</evidence>
<protein>
    <submittedName>
        <fullName evidence="2">Sodium-dependent bicarbonate transport family permease</fullName>
    </submittedName>
</protein>
<feature type="transmembrane region" description="Helical" evidence="1">
    <location>
        <begin position="127"/>
        <end position="147"/>
    </location>
</feature>
<comment type="caution">
    <text evidence="2">The sequence shown here is derived from an EMBL/GenBank/DDBJ whole genome shotgun (WGS) entry which is preliminary data.</text>
</comment>
<evidence type="ECO:0000313" key="3">
    <source>
        <dbReference type="Proteomes" id="UP001589906"/>
    </source>
</evidence>
<dbReference type="PANTHER" id="PTHR40400:SF1">
    <property type="entry name" value="SLR1512 PROTEIN"/>
    <property type="match status" value="1"/>
</dbReference>
<proteinExistence type="predicted"/>
<keyword evidence="3" id="KW-1185">Reference proteome</keyword>
<feature type="transmembrane region" description="Helical" evidence="1">
    <location>
        <begin position="167"/>
        <end position="185"/>
    </location>
</feature>
<dbReference type="PANTHER" id="PTHR40400">
    <property type="entry name" value="SLR1512 PROTEIN"/>
    <property type="match status" value="1"/>
</dbReference>
<dbReference type="Proteomes" id="UP001589906">
    <property type="component" value="Unassembled WGS sequence"/>
</dbReference>
<dbReference type="InterPro" id="IPR010293">
    <property type="entry name" value="Sbt_1"/>
</dbReference>
<feature type="transmembrane region" description="Helical" evidence="1">
    <location>
        <begin position="97"/>
        <end position="115"/>
    </location>
</feature>
<feature type="transmembrane region" description="Helical" evidence="1">
    <location>
        <begin position="64"/>
        <end position="85"/>
    </location>
</feature>
<feature type="transmembrane region" description="Helical" evidence="1">
    <location>
        <begin position="197"/>
        <end position="218"/>
    </location>
</feature>
<dbReference type="RefSeq" id="WP_376835458.1">
    <property type="nucleotide sequence ID" value="NZ_JBHLSW010000004.1"/>
</dbReference>
<organism evidence="2 3">
    <name type="scientific">Brevundimonas balnearis</name>
    <dbReference type="NCBI Taxonomy" id="1572858"/>
    <lineage>
        <taxon>Bacteria</taxon>
        <taxon>Pseudomonadati</taxon>
        <taxon>Pseudomonadota</taxon>
        <taxon>Alphaproteobacteria</taxon>
        <taxon>Caulobacterales</taxon>
        <taxon>Caulobacteraceae</taxon>
        <taxon>Brevundimonas</taxon>
    </lineage>
</organism>
<keyword evidence="1" id="KW-0812">Transmembrane</keyword>
<sequence length="321" mass="33227">MTSAFDLLTSPAILFFVVGMAAAFARSDLHLPDQAAKTLSLYLMLCIGFKGGVEARLAGGGPDFAMTAALGLAFSALAPLIAYAALRRLTRLDRATICAMAATYGSVSVVTFAAAQQHLTSQGVDFAGYMAAVLALMETPAILTALILLNRAGRGQPGERAKVLREVFVNAAAVMLIGSFVVGMISGERGLERLEVFVGPLFQGALCFFLLDVGLIAARRLMADGRKMTPAVVGFALAFPVASAFLALILARQTGLAQGDATLLAVLAGSASYIAVPAAMRLAAPQADAGVYVSASLAVTFPFNLLIGISAYAATAAWLWA</sequence>
<name>A0ABV6R3G3_9CAUL</name>
<evidence type="ECO:0000256" key="1">
    <source>
        <dbReference type="SAM" id="Phobius"/>
    </source>
</evidence>
<gene>
    <name evidence="2" type="ORF">ACFFGE_06615</name>
</gene>
<feature type="transmembrane region" description="Helical" evidence="1">
    <location>
        <begin position="263"/>
        <end position="284"/>
    </location>
</feature>